<dbReference type="InterPro" id="IPR008136">
    <property type="entry name" value="CinA_C"/>
</dbReference>
<protein>
    <submittedName>
        <fullName evidence="2">Competence/damage-inducible protein CinA-like protein</fullName>
    </submittedName>
</protein>
<dbReference type="eggNOG" id="COG1546">
    <property type="taxonomic scope" value="Bacteria"/>
</dbReference>
<dbReference type="Proteomes" id="UP000013520">
    <property type="component" value="Chromosome"/>
</dbReference>
<dbReference type="SUPFAM" id="SSF142433">
    <property type="entry name" value="CinA-like"/>
    <property type="match status" value="1"/>
</dbReference>
<evidence type="ECO:0000313" key="3">
    <source>
        <dbReference type="Proteomes" id="UP000013520"/>
    </source>
</evidence>
<dbReference type="EMBL" id="CP003273">
    <property type="protein sequence ID" value="AGL01328.1"/>
    <property type="molecule type" value="Genomic_DNA"/>
</dbReference>
<name>R4KDS4_9FIRM</name>
<dbReference type="RefSeq" id="WP_006522508.1">
    <property type="nucleotide sequence ID" value="NC_021184.1"/>
</dbReference>
<dbReference type="KEGG" id="dgi:Desgi_1880"/>
<proteinExistence type="predicted"/>
<dbReference type="AlphaFoldDB" id="R4KDS4"/>
<dbReference type="InterPro" id="IPR036653">
    <property type="entry name" value="CinA-like_C"/>
</dbReference>
<dbReference type="Gene3D" id="3.90.950.20">
    <property type="entry name" value="CinA-like"/>
    <property type="match status" value="1"/>
</dbReference>
<sequence>MDGEIILTGNYAEESLKETVGVMLVERGLTVSLAESCTGGQVMKYLSDVPGSSRYLAGGVVAYSNELKVNLLGVSRVIIDRHGAVSEPTARLMAEGVQNVTGTSLGVGITGIAGPGGGTEEKPVGLVYIAVAGENKTVCQRYVFSGQRIEVRSSATSAALQMLCQYLMDMG</sequence>
<feature type="domain" description="CinA C-terminal" evidence="1">
    <location>
        <begin position="14"/>
        <end position="167"/>
    </location>
</feature>
<dbReference type="Pfam" id="PF02464">
    <property type="entry name" value="CinA"/>
    <property type="match status" value="1"/>
</dbReference>
<dbReference type="NCBIfam" id="TIGR00199">
    <property type="entry name" value="PncC_domain"/>
    <property type="match status" value="1"/>
</dbReference>
<gene>
    <name evidence="2" type="ORF">Desgi_1880</name>
</gene>
<keyword evidence="3" id="KW-1185">Reference proteome</keyword>
<accession>R4KDS4</accession>
<evidence type="ECO:0000313" key="2">
    <source>
        <dbReference type="EMBL" id="AGL01328.1"/>
    </source>
</evidence>
<dbReference type="HOGENOM" id="CLU_030805_1_2_9"/>
<reference evidence="2 3" key="1">
    <citation type="submission" date="2012-01" db="EMBL/GenBank/DDBJ databases">
        <title>Complete sequence of Desulfotomaculum gibsoniae DSM 7213.</title>
        <authorList>
            <consortium name="US DOE Joint Genome Institute"/>
            <person name="Lucas S."/>
            <person name="Han J."/>
            <person name="Lapidus A."/>
            <person name="Cheng J.-F."/>
            <person name="Goodwin L."/>
            <person name="Pitluck S."/>
            <person name="Peters L."/>
            <person name="Ovchinnikova G."/>
            <person name="Teshima H."/>
            <person name="Detter J.C."/>
            <person name="Han C."/>
            <person name="Tapia R."/>
            <person name="Land M."/>
            <person name="Hauser L."/>
            <person name="Kyrpides N."/>
            <person name="Ivanova N."/>
            <person name="Pagani I."/>
            <person name="Parshina S."/>
            <person name="Plugge C."/>
            <person name="Muyzer G."/>
            <person name="Kuever J."/>
            <person name="Ivanova A."/>
            <person name="Nazina T."/>
            <person name="Klenk H.-P."/>
            <person name="Brambilla E."/>
            <person name="Spring S."/>
            <person name="Stams A.F."/>
            <person name="Woyke T."/>
        </authorList>
    </citation>
    <scope>NUCLEOTIDE SEQUENCE [LARGE SCALE GENOMIC DNA]</scope>
    <source>
        <strain evidence="2 3">DSM 7213</strain>
    </source>
</reference>
<organism evidence="2 3">
    <name type="scientific">Desulfoscipio gibsoniae DSM 7213</name>
    <dbReference type="NCBI Taxonomy" id="767817"/>
    <lineage>
        <taxon>Bacteria</taxon>
        <taxon>Bacillati</taxon>
        <taxon>Bacillota</taxon>
        <taxon>Clostridia</taxon>
        <taxon>Eubacteriales</taxon>
        <taxon>Desulfallaceae</taxon>
        <taxon>Desulfoscipio</taxon>
    </lineage>
</organism>
<dbReference type="STRING" id="767817.Desgi_1880"/>
<evidence type="ECO:0000259" key="1">
    <source>
        <dbReference type="Pfam" id="PF02464"/>
    </source>
</evidence>